<protein>
    <submittedName>
        <fullName evidence="2">Uncharacterized protein</fullName>
    </submittedName>
</protein>
<evidence type="ECO:0000313" key="2">
    <source>
        <dbReference type="EnsemblPlants" id="Solyc00g218560.1.1.1.CDS"/>
    </source>
</evidence>
<organism evidence="2">
    <name type="scientific">Solanum lycopersicum</name>
    <name type="common">Tomato</name>
    <name type="synonym">Lycopersicon esculentum</name>
    <dbReference type="NCBI Taxonomy" id="4081"/>
    <lineage>
        <taxon>Eukaryota</taxon>
        <taxon>Viridiplantae</taxon>
        <taxon>Streptophyta</taxon>
        <taxon>Embryophyta</taxon>
        <taxon>Tracheophyta</taxon>
        <taxon>Spermatophyta</taxon>
        <taxon>Magnoliopsida</taxon>
        <taxon>eudicotyledons</taxon>
        <taxon>Gunneridae</taxon>
        <taxon>Pentapetalae</taxon>
        <taxon>asterids</taxon>
        <taxon>lamiids</taxon>
        <taxon>Solanales</taxon>
        <taxon>Solanaceae</taxon>
        <taxon>Solanoideae</taxon>
        <taxon>Solaneae</taxon>
        <taxon>Solanum</taxon>
        <taxon>Solanum subgen. Lycopersicon</taxon>
    </lineage>
</organism>
<proteinExistence type="predicted"/>
<sequence>MPRAVGTNGAGTLFNKHRDYGFSCLGGIKYRDLSFLWCSATSTGDRPKPLSKNAETSSSLPLQESVGKEMMSRDLLW</sequence>
<dbReference type="EnsemblPlants" id="Solyc00g218560.1.1">
    <property type="protein sequence ID" value="Solyc00g218560.1.1.1.CDS"/>
    <property type="gene ID" value="Solyc00g218560.1"/>
</dbReference>
<name>A0A494GA60_SOLLC</name>
<dbReference type="PaxDb" id="4081-Solyc00g218560.1.1"/>
<accession>A0A494GA60</accession>
<reference evidence="2" key="1">
    <citation type="journal article" date="2012" name="Nature">
        <title>The tomato genome sequence provides insights into fleshy fruit evolution.</title>
        <authorList>
            <consortium name="Tomato Genome Consortium"/>
        </authorList>
    </citation>
    <scope>NUCLEOTIDE SEQUENCE [LARGE SCALE GENOMIC DNA]</scope>
    <source>
        <strain evidence="2">cv. Heinz 1706</strain>
    </source>
</reference>
<dbReference type="AlphaFoldDB" id="A0A494GA60"/>
<feature type="region of interest" description="Disordered" evidence="1">
    <location>
        <begin position="42"/>
        <end position="77"/>
    </location>
</feature>
<dbReference type="Proteomes" id="UP000004994">
    <property type="component" value="Unassembled WGS sequence"/>
</dbReference>
<reference evidence="2" key="2">
    <citation type="submission" date="2019-04" db="UniProtKB">
        <authorList>
            <consortium name="EnsemblPlants"/>
        </authorList>
    </citation>
    <scope>IDENTIFICATION</scope>
    <source>
        <strain evidence="2">cv. Heinz 1706</strain>
    </source>
</reference>
<dbReference type="Gramene" id="Solyc00g218560.1.1">
    <property type="protein sequence ID" value="Solyc00g218560.1.1.1.CDS"/>
    <property type="gene ID" value="Solyc00g218560.1"/>
</dbReference>
<dbReference type="InParanoid" id="A0A494GA60"/>
<keyword evidence="3" id="KW-1185">Reference proteome</keyword>
<feature type="compositionally biased region" description="Basic and acidic residues" evidence="1">
    <location>
        <begin position="66"/>
        <end position="77"/>
    </location>
</feature>
<feature type="compositionally biased region" description="Polar residues" evidence="1">
    <location>
        <begin position="53"/>
        <end position="62"/>
    </location>
</feature>
<evidence type="ECO:0000313" key="3">
    <source>
        <dbReference type="Proteomes" id="UP000004994"/>
    </source>
</evidence>
<evidence type="ECO:0000256" key="1">
    <source>
        <dbReference type="SAM" id="MobiDB-lite"/>
    </source>
</evidence>